<keyword evidence="2" id="KW-1185">Reference proteome</keyword>
<proteinExistence type="predicted"/>
<evidence type="ECO:0000313" key="2">
    <source>
        <dbReference type="Proteomes" id="UP001162834"/>
    </source>
</evidence>
<dbReference type="AlphaFoldDB" id="A0A9E6XX43"/>
<accession>A0A9E6XX43</accession>
<gene>
    <name evidence="1" type="ORF">DSM104329_01794</name>
</gene>
<dbReference type="KEGG" id="sbae:DSM104329_01794"/>
<dbReference type="EMBL" id="CP087164">
    <property type="protein sequence ID" value="UGS35406.1"/>
    <property type="molecule type" value="Genomic_DNA"/>
</dbReference>
<dbReference type="Proteomes" id="UP001162834">
    <property type="component" value="Chromosome"/>
</dbReference>
<evidence type="ECO:0000313" key="1">
    <source>
        <dbReference type="EMBL" id="UGS35406.1"/>
    </source>
</evidence>
<protein>
    <submittedName>
        <fullName evidence="1">Uncharacterized protein</fullName>
    </submittedName>
</protein>
<organism evidence="1 2">
    <name type="scientific">Capillimicrobium parvum</name>
    <dbReference type="NCBI Taxonomy" id="2884022"/>
    <lineage>
        <taxon>Bacteria</taxon>
        <taxon>Bacillati</taxon>
        <taxon>Actinomycetota</taxon>
        <taxon>Thermoleophilia</taxon>
        <taxon>Solirubrobacterales</taxon>
        <taxon>Capillimicrobiaceae</taxon>
        <taxon>Capillimicrobium</taxon>
    </lineage>
</organism>
<sequence>MISPSRKGHVMHKVPRRLIVGATLLGLTAGAAGPGLAQAKPQYMPVKEKCKPGALWQDENGKVIAVCDKNNRWVKVIRLETGPLHVLAAVPTTALEAAS</sequence>
<reference evidence="1" key="1">
    <citation type="journal article" date="2022" name="Int. J. Syst. Evol. Microbiol.">
        <title>Pseudomonas aegrilactucae sp. nov. and Pseudomonas morbosilactucae sp. nov., pathogens causing bacterial rot of lettuce in Japan.</title>
        <authorList>
            <person name="Sawada H."/>
            <person name="Fujikawa T."/>
            <person name="Satou M."/>
        </authorList>
    </citation>
    <scope>NUCLEOTIDE SEQUENCE</scope>
    <source>
        <strain evidence="1">0166_1</strain>
    </source>
</reference>
<name>A0A9E6XX43_9ACTN</name>